<gene>
    <name evidence="2" type="ORF">Tci_517046</name>
</gene>
<evidence type="ECO:0000259" key="1">
    <source>
        <dbReference type="Pfam" id="PF14111"/>
    </source>
</evidence>
<dbReference type="SUPFAM" id="SSF56219">
    <property type="entry name" value="DNase I-like"/>
    <property type="match status" value="1"/>
</dbReference>
<feature type="domain" description="DUF4283" evidence="1">
    <location>
        <begin position="66"/>
        <end position="146"/>
    </location>
</feature>
<dbReference type="EMBL" id="BKCJ010280429">
    <property type="protein sequence ID" value="GEZ45073.1"/>
    <property type="molecule type" value="Genomic_DNA"/>
</dbReference>
<proteinExistence type="predicted"/>
<comment type="caution">
    <text evidence="2">The sequence shown here is derived from an EMBL/GenBank/DDBJ whole genome shotgun (WGS) entry which is preliminary data.</text>
</comment>
<organism evidence="2">
    <name type="scientific">Tanacetum cinerariifolium</name>
    <name type="common">Dalmatian daisy</name>
    <name type="synonym">Chrysanthemum cinerariifolium</name>
    <dbReference type="NCBI Taxonomy" id="118510"/>
    <lineage>
        <taxon>Eukaryota</taxon>
        <taxon>Viridiplantae</taxon>
        <taxon>Streptophyta</taxon>
        <taxon>Embryophyta</taxon>
        <taxon>Tracheophyta</taxon>
        <taxon>Spermatophyta</taxon>
        <taxon>Magnoliopsida</taxon>
        <taxon>eudicotyledons</taxon>
        <taxon>Gunneridae</taxon>
        <taxon>Pentapetalae</taxon>
        <taxon>asterids</taxon>
        <taxon>campanulids</taxon>
        <taxon>Asterales</taxon>
        <taxon>Asteraceae</taxon>
        <taxon>Asteroideae</taxon>
        <taxon>Anthemideae</taxon>
        <taxon>Anthemidinae</taxon>
        <taxon>Tanacetum</taxon>
    </lineage>
</organism>
<dbReference type="PANTHER" id="PTHR46890:SF48">
    <property type="entry name" value="RNA-DIRECTED DNA POLYMERASE"/>
    <property type="match status" value="1"/>
</dbReference>
<name>A0A699IE36_TANCI</name>
<protein>
    <recommendedName>
        <fullName evidence="1">DUF4283 domain-containing protein</fullName>
    </recommendedName>
</protein>
<dbReference type="Gene3D" id="3.60.10.10">
    <property type="entry name" value="Endonuclease/exonuclease/phosphatase"/>
    <property type="match status" value="1"/>
</dbReference>
<feature type="non-terminal residue" evidence="2">
    <location>
        <position position="1"/>
    </location>
</feature>
<evidence type="ECO:0000313" key="2">
    <source>
        <dbReference type="EMBL" id="GEZ45073.1"/>
    </source>
</evidence>
<accession>A0A699IE36</accession>
<reference evidence="2" key="1">
    <citation type="journal article" date="2019" name="Sci. Rep.">
        <title>Draft genome of Tanacetum cinerariifolium, the natural source of mosquito coil.</title>
        <authorList>
            <person name="Yamashiro T."/>
            <person name="Shiraishi A."/>
            <person name="Satake H."/>
            <person name="Nakayama K."/>
        </authorList>
    </citation>
    <scope>NUCLEOTIDE SEQUENCE</scope>
</reference>
<dbReference type="InterPro" id="IPR036691">
    <property type="entry name" value="Endo/exonu/phosph_ase_sf"/>
</dbReference>
<dbReference type="AlphaFoldDB" id="A0A699IE36"/>
<sequence length="738" mass="83985">PEYDDSIWNSPTVKEATSCMGTKSFVNVVAASKPNPKLNFRTLFNEDKVENTSFVLPVENVMAAQNKFANSIVGFFVGKRVAFPLVQNYVTNTYAKFGFQKVIKDDDVFYFKLSLITGLKQVLEQWPWLIRNQPLILTKWAPNLNLSKDVVTKVHVWVKIHKVLVVAYSEDGLSLIASQIGKHVMLDTFTSSMCKEPWGRIGFARALIEVTAEKELKQEVKMVVPIIRERRHLWTDLDLHKTVVRGMSWILLGDFNVALNMEDSLTGSSSMNSAMCDFKDCVKHIEVMDINSLGLQYTWNQKSKAKGGALKKLDRVMGNIDFVDMFSGAYAIFHPYRILDHSSAVLKIPTLVTDKEAVYLTTFNEAKIDEERFLKQKGKVEWLEVGDSNSAYFHKSIKIQNQRSRIEVIWNANNVEFSGSCVPNVFVEHFEAFLRTQMPCNDLDTLGLFTKQVSGDASDNMVRPVTNDEFKTAMFDIGDDKASGPDALKEINHTFLALVPKVTTPTKVNDYRLISCCNVIYKCISKILTNRIIKGIKKVASENQSAFVPGRRISDNILITQKFMHNYHCDRRPPRCAFKRRVRLSDSFRYHHHCEELQIINVCFVDDLFLFTRGELDSAMLIMEVLDEFKMVSGLVPSLPKSTAFFCNVANHVKRQAWLAKAPNIGNIVAHTLNDNWLDCLKWRDASGNLLRFSVKCAWEVLKPHVIDRHMSSVRIESRAARSINSNIKIVNVELEAP</sequence>
<dbReference type="Pfam" id="PF14111">
    <property type="entry name" value="DUF4283"/>
    <property type="match status" value="1"/>
</dbReference>
<dbReference type="InterPro" id="IPR052343">
    <property type="entry name" value="Retrotransposon-Effector_Assoc"/>
</dbReference>
<dbReference type="InterPro" id="IPR025558">
    <property type="entry name" value="DUF4283"/>
</dbReference>
<dbReference type="PANTHER" id="PTHR46890">
    <property type="entry name" value="NON-LTR RETROLELEMENT REVERSE TRANSCRIPTASE-LIKE PROTEIN-RELATED"/>
    <property type="match status" value="1"/>
</dbReference>